<dbReference type="AlphaFoldDB" id="A0A834R2Q8"/>
<gene>
    <name evidence="1" type="ORF">SSS_1507</name>
</gene>
<sequence length="120" mass="13985">MPNLNLLHEASQNQVRVLNVTKDLILIVCLIVCGYDRSSSSHLLSKRIQSKVTMDKSQVLFSGFEISASFPNQKASRMPKSNYEIINYGHDFDDKDEDHDDSDYYYYRFDGQNMYLRAFE</sequence>
<protein>
    <submittedName>
        <fullName evidence="1 2">Uncharacterized protein</fullName>
    </submittedName>
</protein>
<dbReference type="Proteomes" id="UP000070412">
    <property type="component" value="Unassembled WGS sequence"/>
</dbReference>
<dbReference type="EMBL" id="WVUK01000065">
    <property type="protein sequence ID" value="KAF7489295.1"/>
    <property type="molecule type" value="Genomic_DNA"/>
</dbReference>
<name>A0A834R2Q8_SARSC</name>
<reference evidence="3" key="1">
    <citation type="journal article" date="2020" name="PLoS Negl. Trop. Dis.">
        <title>High-quality nuclear genome for Sarcoptes scabiei-A critical resource for a neglected parasite.</title>
        <authorList>
            <person name="Korhonen P.K."/>
            <person name="Gasser R.B."/>
            <person name="Ma G."/>
            <person name="Wang T."/>
            <person name="Stroehlein A.J."/>
            <person name="Young N.D."/>
            <person name="Ang C.S."/>
            <person name="Fernando D.D."/>
            <person name="Lu H.C."/>
            <person name="Taylor S."/>
            <person name="Reynolds S.L."/>
            <person name="Mofiz E."/>
            <person name="Najaraj S.H."/>
            <person name="Gowda H."/>
            <person name="Madugundu A."/>
            <person name="Renuse S."/>
            <person name="Holt D."/>
            <person name="Pandey A."/>
            <person name="Papenfuss A.T."/>
            <person name="Fischer K."/>
        </authorList>
    </citation>
    <scope>NUCLEOTIDE SEQUENCE [LARGE SCALE GENOMIC DNA]</scope>
</reference>
<organism evidence="1">
    <name type="scientific">Sarcoptes scabiei</name>
    <name type="common">Itch mite</name>
    <name type="synonym">Acarus scabiei</name>
    <dbReference type="NCBI Taxonomy" id="52283"/>
    <lineage>
        <taxon>Eukaryota</taxon>
        <taxon>Metazoa</taxon>
        <taxon>Ecdysozoa</taxon>
        <taxon>Arthropoda</taxon>
        <taxon>Chelicerata</taxon>
        <taxon>Arachnida</taxon>
        <taxon>Acari</taxon>
        <taxon>Acariformes</taxon>
        <taxon>Sarcoptiformes</taxon>
        <taxon>Astigmata</taxon>
        <taxon>Psoroptidia</taxon>
        <taxon>Sarcoptoidea</taxon>
        <taxon>Sarcoptidae</taxon>
        <taxon>Sarcoptinae</taxon>
        <taxon>Sarcoptes</taxon>
    </lineage>
</organism>
<proteinExistence type="predicted"/>
<reference evidence="2" key="3">
    <citation type="submission" date="2022-06" db="UniProtKB">
        <authorList>
            <consortium name="EnsemblMetazoa"/>
        </authorList>
    </citation>
    <scope>IDENTIFICATION</scope>
</reference>
<keyword evidence="3" id="KW-1185">Reference proteome</keyword>
<reference evidence="1" key="2">
    <citation type="submission" date="2020-01" db="EMBL/GenBank/DDBJ databases">
        <authorList>
            <person name="Korhonen P.K.K."/>
            <person name="Guangxu M.G."/>
            <person name="Wang T.W."/>
            <person name="Stroehlein A.J.S."/>
            <person name="Young N.D."/>
            <person name="Ang C.-S.A."/>
            <person name="Fernando D.W.F."/>
            <person name="Lu H.L."/>
            <person name="Taylor S.T."/>
            <person name="Ehtesham M.E.M."/>
            <person name="Najaraj S.H.N."/>
            <person name="Harsha G.H.G."/>
            <person name="Madugundu A.M."/>
            <person name="Renuse S.R."/>
            <person name="Holt D.H."/>
            <person name="Pandey A.P."/>
            <person name="Papenfuss A.P."/>
            <person name="Gasser R.B.G."/>
            <person name="Fischer K.F."/>
        </authorList>
    </citation>
    <scope>NUCLEOTIDE SEQUENCE</scope>
    <source>
        <strain evidence="1">SSS_KF_BRIS2020</strain>
    </source>
</reference>
<evidence type="ECO:0000313" key="1">
    <source>
        <dbReference type="EMBL" id="KAF7489295.1"/>
    </source>
</evidence>
<evidence type="ECO:0000313" key="3">
    <source>
        <dbReference type="Proteomes" id="UP000070412"/>
    </source>
</evidence>
<dbReference type="EnsemblMetazoa" id="SSS_1507s_mrna">
    <property type="protein sequence ID" value="KAF7489295.1"/>
    <property type="gene ID" value="SSS_1507"/>
</dbReference>
<accession>A0A834R2Q8</accession>
<evidence type="ECO:0000313" key="2">
    <source>
        <dbReference type="EnsemblMetazoa" id="KAF7489295.1"/>
    </source>
</evidence>